<keyword evidence="1" id="KW-0732">Signal</keyword>
<gene>
    <name evidence="2" type="ORF">CAMP_LOCUS10162</name>
</gene>
<name>A0A9P1IMV1_9PELO</name>
<organism evidence="2 3">
    <name type="scientific">Caenorhabditis angaria</name>
    <dbReference type="NCBI Taxonomy" id="860376"/>
    <lineage>
        <taxon>Eukaryota</taxon>
        <taxon>Metazoa</taxon>
        <taxon>Ecdysozoa</taxon>
        <taxon>Nematoda</taxon>
        <taxon>Chromadorea</taxon>
        <taxon>Rhabditida</taxon>
        <taxon>Rhabditina</taxon>
        <taxon>Rhabditomorpha</taxon>
        <taxon>Rhabditoidea</taxon>
        <taxon>Rhabditidae</taxon>
        <taxon>Peloderinae</taxon>
        <taxon>Caenorhabditis</taxon>
    </lineage>
</organism>
<dbReference type="OrthoDB" id="5818853at2759"/>
<proteinExistence type="predicted"/>
<evidence type="ECO:0008006" key="4">
    <source>
        <dbReference type="Google" id="ProtNLM"/>
    </source>
</evidence>
<protein>
    <recommendedName>
        <fullName evidence="4">DUF38 domain-containing protein</fullName>
    </recommendedName>
</protein>
<dbReference type="AlphaFoldDB" id="A0A9P1IMV1"/>
<reference evidence="2" key="1">
    <citation type="submission" date="2022-11" db="EMBL/GenBank/DDBJ databases">
        <authorList>
            <person name="Kikuchi T."/>
        </authorList>
    </citation>
    <scope>NUCLEOTIDE SEQUENCE</scope>
    <source>
        <strain evidence="2">PS1010</strain>
    </source>
</reference>
<feature type="signal peptide" evidence="1">
    <location>
        <begin position="1"/>
        <end position="17"/>
    </location>
</feature>
<evidence type="ECO:0000313" key="2">
    <source>
        <dbReference type="EMBL" id="CAI5447525.1"/>
    </source>
</evidence>
<feature type="chain" id="PRO_5040436758" description="DUF38 domain-containing protein" evidence="1">
    <location>
        <begin position="18"/>
        <end position="142"/>
    </location>
</feature>
<comment type="caution">
    <text evidence="2">The sequence shown here is derived from an EMBL/GenBank/DDBJ whole genome shotgun (WGS) entry which is preliminary data.</text>
</comment>
<dbReference type="Proteomes" id="UP001152747">
    <property type="component" value="Unassembled WGS sequence"/>
</dbReference>
<accession>A0A9P1IMV1</accession>
<keyword evidence="3" id="KW-1185">Reference proteome</keyword>
<evidence type="ECO:0000313" key="3">
    <source>
        <dbReference type="Proteomes" id="UP001152747"/>
    </source>
</evidence>
<evidence type="ECO:0000256" key="1">
    <source>
        <dbReference type="SAM" id="SignalP"/>
    </source>
</evidence>
<dbReference type="EMBL" id="CANHGI010000004">
    <property type="protein sequence ID" value="CAI5447525.1"/>
    <property type="molecule type" value="Genomic_DNA"/>
</dbReference>
<sequence length="142" mass="16223">MRFLLFLIFTGIFVVLADEHPRYTAAKLTDQLKNILESGGNAEVSQLFTDDVIVEECGEAGSLEYLEKKFKTLIPELSEVSLTVKFAYPIPYTNNSIQFSVDQVLMFKDAQKSENELVIFAKPEDENLEVYKIFEIRKTPCN</sequence>